<accession>D2V9D8</accession>
<proteinExistence type="predicted"/>
<protein>
    <submittedName>
        <fullName evidence="3">Predicted protein</fullName>
    </submittedName>
</protein>
<reference evidence="3 4" key="1">
    <citation type="journal article" date="2010" name="Cell">
        <title>The genome of Naegleria gruberi illuminates early eukaryotic versatility.</title>
        <authorList>
            <person name="Fritz-Laylin L.K."/>
            <person name="Prochnik S.E."/>
            <person name="Ginger M.L."/>
            <person name="Dacks J.B."/>
            <person name="Carpenter M.L."/>
            <person name="Field M.C."/>
            <person name="Kuo A."/>
            <person name="Paredez A."/>
            <person name="Chapman J."/>
            <person name="Pham J."/>
            <person name="Shu S."/>
            <person name="Neupane R."/>
            <person name="Cipriano M."/>
            <person name="Mancuso J."/>
            <person name="Tu H."/>
            <person name="Salamov A."/>
            <person name="Lindquist E."/>
            <person name="Shapiro H."/>
            <person name="Lucas S."/>
            <person name="Grigoriev I.V."/>
            <person name="Cande W.Z."/>
            <person name="Fulton C."/>
            <person name="Rokhsar D.S."/>
            <person name="Dawson S.C."/>
        </authorList>
    </citation>
    <scope>NUCLEOTIDE SEQUENCE [LARGE SCALE GENOMIC DNA]</scope>
    <source>
        <strain evidence="3 4">NEG-M</strain>
    </source>
</reference>
<dbReference type="InterPro" id="IPR002110">
    <property type="entry name" value="Ankyrin_rpt"/>
</dbReference>
<dbReference type="Gene3D" id="1.25.40.20">
    <property type="entry name" value="Ankyrin repeat-containing domain"/>
    <property type="match status" value="1"/>
</dbReference>
<evidence type="ECO:0000313" key="3">
    <source>
        <dbReference type="EMBL" id="EFC46442.1"/>
    </source>
</evidence>
<sequence>MGASGSVPSKNRIQSSDQPPTSARVTGKITNTVTQVEQNRSEIPIIPEAVLQHTKTSSLRRFNIKSYEKHDEEILNDWSNILHKGHKANIIPGDGLDYSANTLEPHILFSDLVQSVDEHDILKGVRVREHQVVLITVKGYASPIASCLRMERYCDGSDNETTTVFSKVQTLACIAHDQKLSSILQNSILPSITIDQTKLPSNRVSDTSKPIVSIPTVGEFEKIMTFTEECLIKIEAGMEFSIENISTYMWTSLGIPLLHFAVSVDNIAAVKKLLDCGARIENKDCFGRNALFYIRSHNVATILIQKLTELDLLESEICSVDTNSQLISHVLVSNYYTNPGLTKSVLLEISKSISKEMCISLFNSLNGSSKTAIDVLNSQVYNYAKKFKNTSHHTLMTYLFEEIKWQIENKMNFHQLLQTKLITGGSLSFFSEAASEENIALLHYLLENRIIDNDIDISEYITSVHVAKMVVQLVPEIFDRYIHDNTENTSSSSALSRVILNMRSGNIPLINFIIEQYDYKLLPQEINQIIELAINKRTQTKMMPVLEKCISNVTDSSLIVQTNSKGEIFSKLKKANTFTLCSPFEFILSLDRSVSDGVAKIEKVMWDRIKSIAATDDSTRSLLLNSCGCILSVLIKNKKLDMIEDVVAYLLKFGLTVGNLSSNTGHHKWSQEDMIYNSISSLFHRKEDVISGLTLPLLKSLISVTRNREDLQTHILILALYIKKADISTLKKLLTLTLSFPCFGNEFEITDDLKVQFLDFDDLKLKKFVQPCTRLENLPPVCESVHIELSLDKSRKSEVYPLLIKDGVVQKDYDIFIEKCDITFFKKMADNIYTEYYWTDLVQDFCTLVLEKNFKDVTKLEYLIKKDPECINDTMKLCIIKDYLGQNIPIDIYTEIASLGEVNESSFEMWKKCYAKNKNISWNSVKTLLLKGNIPCAIATGLYRLDLLEKIIPDIKLLKQSELMDICQYLILSIKPNTEIKRRQIETLTDTIVQTLTEESILNLLPDAIKKANCDALQKIIHRIEEIGLTINWEDTGIIEGILNSLRSGCDNLLFTLLSSKSLTLERLLNLKSQENMAEQPIHAICFGGCVKSLQYIYETLPKDLLVPYFFSVLELYPQSSNQSGQDDEFEDYEHLPFRELSVPTFSLLSSNVKMNNLVFEIMRDIAMTTPIPKSIFGNWDYDQNIFQRLMTSKNQVVFNTFRPYTIGKSLWMQHLVDHEEIYLKSVEEYGENAKVFIRMIIVNLIFGDETSFKGSPEDKKLWVDFFRCYFRLKCFRDGDFNIFLQGFKNLTEKEVLFALQDYFYDMEKSKIATELLEIMKFNPKGSSEEVPRSYYLVDIIVKEWDNLLRYILDVVNESEEIENQFWTMREDLELSVKYLNPKYENKCVELLFGKCKFLGEETHDLLYCENQSRIVTVSDEIRIAELRGKVLRGKVWSYRKAERDVGQYVYQKVKFEPPLPKFSEEQAKILTSISVFGDVENMIGHDNDITEIHVIVTNSAQNLKSSIENGILLLRVYLEKETIQVGELEGGNKYHGFN</sequence>
<dbReference type="GeneID" id="8848655"/>
<dbReference type="EMBL" id="GG738858">
    <property type="protein sequence ID" value="EFC46442.1"/>
    <property type="molecule type" value="Genomic_DNA"/>
</dbReference>
<evidence type="ECO:0000256" key="2">
    <source>
        <dbReference type="SAM" id="MobiDB-lite"/>
    </source>
</evidence>
<gene>
    <name evidence="3" type="ORF">NAEGRDRAFT_65405</name>
</gene>
<dbReference type="RefSeq" id="XP_002679186.1">
    <property type="nucleotide sequence ID" value="XM_002679140.1"/>
</dbReference>
<dbReference type="SUPFAM" id="SSF48403">
    <property type="entry name" value="Ankyrin repeat"/>
    <property type="match status" value="1"/>
</dbReference>
<organism evidence="4">
    <name type="scientific">Naegleria gruberi</name>
    <name type="common">Amoeba</name>
    <dbReference type="NCBI Taxonomy" id="5762"/>
    <lineage>
        <taxon>Eukaryota</taxon>
        <taxon>Discoba</taxon>
        <taxon>Heterolobosea</taxon>
        <taxon>Tetramitia</taxon>
        <taxon>Eutetramitia</taxon>
        <taxon>Vahlkampfiidae</taxon>
        <taxon>Naegleria</taxon>
    </lineage>
</organism>
<evidence type="ECO:0000256" key="1">
    <source>
        <dbReference type="PROSITE-ProRule" id="PRU00023"/>
    </source>
</evidence>
<keyword evidence="1" id="KW-0040">ANK repeat</keyword>
<dbReference type="InParanoid" id="D2V9D8"/>
<dbReference type="Proteomes" id="UP000006671">
    <property type="component" value="Unassembled WGS sequence"/>
</dbReference>
<evidence type="ECO:0000313" key="4">
    <source>
        <dbReference type="Proteomes" id="UP000006671"/>
    </source>
</evidence>
<dbReference type="KEGG" id="ngr:NAEGRDRAFT_65405"/>
<feature type="repeat" description="ANK" evidence="1">
    <location>
        <begin position="253"/>
        <end position="285"/>
    </location>
</feature>
<dbReference type="OrthoDB" id="445896at2759"/>
<dbReference type="VEuPathDB" id="AmoebaDB:NAEGRDRAFT_65405"/>
<keyword evidence="4" id="KW-1185">Reference proteome</keyword>
<dbReference type="PROSITE" id="PS50088">
    <property type="entry name" value="ANK_REPEAT"/>
    <property type="match status" value="1"/>
</dbReference>
<feature type="region of interest" description="Disordered" evidence="2">
    <location>
        <begin position="1"/>
        <end position="25"/>
    </location>
</feature>
<dbReference type="InterPro" id="IPR036770">
    <property type="entry name" value="Ankyrin_rpt-contain_sf"/>
</dbReference>
<name>D2V9D8_NAEGR</name>